<evidence type="ECO:0000313" key="3">
    <source>
        <dbReference type="EMBL" id="CAB5238416.1"/>
    </source>
</evidence>
<proteinExistence type="predicted"/>
<organism evidence="2">
    <name type="scientific">uncultured Caudovirales phage</name>
    <dbReference type="NCBI Taxonomy" id="2100421"/>
    <lineage>
        <taxon>Viruses</taxon>
        <taxon>Duplodnaviria</taxon>
        <taxon>Heunggongvirae</taxon>
        <taxon>Uroviricota</taxon>
        <taxon>Caudoviricetes</taxon>
        <taxon>Peduoviridae</taxon>
        <taxon>Maltschvirus</taxon>
        <taxon>Maltschvirus maltsch</taxon>
    </lineage>
</organism>
<accession>A0A6J5S1Q1</accession>
<evidence type="ECO:0000313" key="1">
    <source>
        <dbReference type="EMBL" id="CAB4171863.1"/>
    </source>
</evidence>
<dbReference type="EMBL" id="LR796873">
    <property type="protein sequence ID" value="CAB4171863.1"/>
    <property type="molecule type" value="Genomic_DNA"/>
</dbReference>
<dbReference type="EMBL" id="LR797289">
    <property type="protein sequence ID" value="CAB4200435.1"/>
    <property type="molecule type" value="Genomic_DNA"/>
</dbReference>
<gene>
    <name evidence="2" type="ORF">UFOVP1354_40</name>
    <name evidence="3" type="ORF">UFOVP1547_15</name>
    <name evidence="1" type="ORF">UFOVP930_26</name>
</gene>
<dbReference type="EMBL" id="LR798461">
    <property type="protein sequence ID" value="CAB5238416.1"/>
    <property type="molecule type" value="Genomic_DNA"/>
</dbReference>
<sequence>MKTQYNLVTQWLANDGTQNTGSDERLISTHETFADAKKALETVQIRHPHNHAEINEVESPSELTIDQQNEIISEAVDAAFPKLTNCEREYEADDRRLLRDYKFSDTCNASLTWSTALDAVEFRAACDTFLGGKAGK</sequence>
<protein>
    <submittedName>
        <fullName evidence="2">Uncharacterized protein</fullName>
    </submittedName>
</protein>
<reference evidence="2" key="1">
    <citation type="submission" date="2020-05" db="EMBL/GenBank/DDBJ databases">
        <authorList>
            <person name="Chiriac C."/>
            <person name="Salcher M."/>
            <person name="Ghai R."/>
            <person name="Kavagutti S V."/>
        </authorList>
    </citation>
    <scope>NUCLEOTIDE SEQUENCE</scope>
</reference>
<evidence type="ECO:0000313" key="2">
    <source>
        <dbReference type="EMBL" id="CAB4200435.1"/>
    </source>
</evidence>
<name>A0A6J5S1Q1_9CAUD</name>